<name>A0A9D1M1W6_9FIRM</name>
<dbReference type="GO" id="GO:0005524">
    <property type="term" value="F:ATP binding"/>
    <property type="evidence" value="ECO:0007669"/>
    <property type="project" value="UniProtKB-KW"/>
</dbReference>
<proteinExistence type="predicted"/>
<dbReference type="PANTHER" id="PTHR30050">
    <property type="entry name" value="CHROMOSOMAL REPLICATION INITIATOR PROTEIN DNAA"/>
    <property type="match status" value="1"/>
</dbReference>
<reference evidence="3" key="2">
    <citation type="journal article" date="2021" name="PeerJ">
        <title>Extensive microbial diversity within the chicken gut microbiome revealed by metagenomics and culture.</title>
        <authorList>
            <person name="Gilroy R."/>
            <person name="Ravi A."/>
            <person name="Getino M."/>
            <person name="Pursley I."/>
            <person name="Horton D.L."/>
            <person name="Alikhan N.F."/>
            <person name="Baker D."/>
            <person name="Gharbi K."/>
            <person name="Hall N."/>
            <person name="Watson M."/>
            <person name="Adriaenssens E.M."/>
            <person name="Foster-Nyarko E."/>
            <person name="Jarju S."/>
            <person name="Secka A."/>
            <person name="Antonio M."/>
            <person name="Oren A."/>
            <person name="Chaudhuri R.R."/>
            <person name="La Ragione R."/>
            <person name="Hildebrand F."/>
            <person name="Pallen M.J."/>
        </authorList>
    </citation>
    <scope>NUCLEOTIDE SEQUENCE</scope>
    <source>
        <strain evidence="3">CHK195-15760</strain>
    </source>
</reference>
<evidence type="ECO:0000259" key="2">
    <source>
        <dbReference type="Pfam" id="PF01695"/>
    </source>
</evidence>
<keyword evidence="1" id="KW-0175">Coiled coil</keyword>
<evidence type="ECO:0000313" key="4">
    <source>
        <dbReference type="Proteomes" id="UP000824093"/>
    </source>
</evidence>
<dbReference type="SUPFAM" id="SSF52540">
    <property type="entry name" value="P-loop containing nucleoside triphosphate hydrolases"/>
    <property type="match status" value="1"/>
</dbReference>
<organism evidence="3 4">
    <name type="scientific">Candidatus Merdicola faecigallinarum</name>
    <dbReference type="NCBI Taxonomy" id="2840862"/>
    <lineage>
        <taxon>Bacteria</taxon>
        <taxon>Bacillati</taxon>
        <taxon>Bacillota</taxon>
        <taxon>Clostridia</taxon>
        <taxon>Candidatus Merdicola</taxon>
    </lineage>
</organism>
<dbReference type="AlphaFoldDB" id="A0A9D1M1W6"/>
<dbReference type="EMBL" id="DVNH01000056">
    <property type="protein sequence ID" value="HIU52363.1"/>
    <property type="molecule type" value="Genomic_DNA"/>
</dbReference>
<dbReference type="Pfam" id="PF01695">
    <property type="entry name" value="IstB_IS21"/>
    <property type="match status" value="1"/>
</dbReference>
<reference evidence="3" key="1">
    <citation type="submission" date="2020-10" db="EMBL/GenBank/DDBJ databases">
        <authorList>
            <person name="Gilroy R."/>
        </authorList>
    </citation>
    <scope>NUCLEOTIDE SEQUENCE</scope>
    <source>
        <strain evidence="3">CHK195-15760</strain>
    </source>
</reference>
<protein>
    <submittedName>
        <fullName evidence="3">ATP-binding protein</fullName>
    </submittedName>
</protein>
<keyword evidence="3" id="KW-0067">ATP-binding</keyword>
<accession>A0A9D1M1W6</accession>
<feature type="coiled-coil region" evidence="1">
    <location>
        <begin position="10"/>
        <end position="92"/>
    </location>
</feature>
<feature type="domain" description="IstB-like ATP-binding" evidence="2">
    <location>
        <begin position="181"/>
        <end position="304"/>
    </location>
</feature>
<gene>
    <name evidence="3" type="ORF">IAB70_07140</name>
</gene>
<dbReference type="Gene3D" id="3.40.50.300">
    <property type="entry name" value="P-loop containing nucleotide triphosphate hydrolases"/>
    <property type="match status" value="1"/>
</dbReference>
<sequence length="333" mass="39177">MSTNILKDLLKEYEQKRLTSQRNLEKKKETLFSSHPELKEIEEKLNQFAIKSIQSLLNNKEDYQQDNFQLKIKELQEEKARILRTLSLSEKDLQPEYECSLCQDTGYIMQGEKTVMCSCLKQKLIDISYNQSNIRNLDIENFSNFRFDLYSNEKNPEKYNSDISPRENMKRIKKIVDDFIIHFSERDEKSLLFTGNTGLGKTFLSNCIAKEMMDQGKIVIYQTAPSMLNTMIDYRFGKKEVSIDFYDNIMNSDLLIIDDLGTESTNNIKSTELFNIINTRLLNQVKTIISTNLTLQNLFSIYDERIVSRIVGNYNICRFFGDDIRFHMNRNKH</sequence>
<keyword evidence="3" id="KW-0547">Nucleotide-binding</keyword>
<dbReference type="NCBIfam" id="NF005304">
    <property type="entry name" value="PRK06835.1"/>
    <property type="match status" value="1"/>
</dbReference>
<comment type="caution">
    <text evidence="3">The sequence shown here is derived from an EMBL/GenBank/DDBJ whole genome shotgun (WGS) entry which is preliminary data.</text>
</comment>
<dbReference type="CDD" id="cd00009">
    <property type="entry name" value="AAA"/>
    <property type="match status" value="1"/>
</dbReference>
<dbReference type="GO" id="GO:0006260">
    <property type="term" value="P:DNA replication"/>
    <property type="evidence" value="ECO:0007669"/>
    <property type="project" value="TreeGrafter"/>
</dbReference>
<dbReference type="Proteomes" id="UP000824093">
    <property type="component" value="Unassembled WGS sequence"/>
</dbReference>
<evidence type="ECO:0000256" key="1">
    <source>
        <dbReference type="SAM" id="Coils"/>
    </source>
</evidence>
<dbReference type="PANTHER" id="PTHR30050:SF4">
    <property type="entry name" value="ATP-BINDING PROTEIN RV3427C IN INSERTION SEQUENCE-RELATED"/>
    <property type="match status" value="1"/>
</dbReference>
<evidence type="ECO:0000313" key="3">
    <source>
        <dbReference type="EMBL" id="HIU52363.1"/>
    </source>
</evidence>
<dbReference type="InterPro" id="IPR002611">
    <property type="entry name" value="IstB_ATP-bd"/>
</dbReference>
<dbReference type="InterPro" id="IPR027417">
    <property type="entry name" value="P-loop_NTPase"/>
</dbReference>